<feature type="transmembrane region" description="Helical" evidence="8">
    <location>
        <begin position="107"/>
        <end position="131"/>
    </location>
</feature>
<feature type="transmembrane region" description="Helical" evidence="8">
    <location>
        <begin position="265"/>
        <end position="283"/>
    </location>
</feature>
<feature type="transmembrane region" description="Helical" evidence="8">
    <location>
        <begin position="185"/>
        <end position="205"/>
    </location>
</feature>
<protein>
    <recommendedName>
        <fullName evidence="11">Sugar ABC transporter permease</fullName>
    </recommendedName>
</protein>
<gene>
    <name evidence="9" type="ORF">DHOM_10280</name>
</gene>
<dbReference type="Pfam" id="PF02653">
    <property type="entry name" value="BPD_transp_2"/>
    <property type="match status" value="1"/>
</dbReference>
<evidence type="ECO:0000313" key="9">
    <source>
        <dbReference type="EMBL" id="KDS92582.1"/>
    </source>
</evidence>
<comment type="caution">
    <text evidence="9">The sequence shown here is derived from an EMBL/GenBank/DDBJ whole genome shotgun (WGS) entry which is preliminary data.</text>
</comment>
<dbReference type="PANTHER" id="PTHR32196:SF21">
    <property type="entry name" value="ABC TRANSPORTER PERMEASE PROTEIN YPHD-RELATED"/>
    <property type="match status" value="1"/>
</dbReference>
<keyword evidence="5 8" id="KW-0812">Transmembrane</keyword>
<keyword evidence="2" id="KW-0813">Transport</keyword>
<evidence type="ECO:0008006" key="11">
    <source>
        <dbReference type="Google" id="ProtNLM"/>
    </source>
</evidence>
<reference evidence="9 10" key="1">
    <citation type="submission" date="2014-01" db="EMBL/GenBank/DDBJ databases">
        <title>Draft genome sequence of the multidrug-resistant clinical isolate Dermabacter hominis 1368.</title>
        <authorList>
            <person name="Albersmeier A."/>
            <person name="Bomholt C."/>
            <person name="Glaub A."/>
            <person name="Ruckert C."/>
            <person name="Soriano F."/>
            <person name="Fernandez-Natal I."/>
            <person name="Tauch A."/>
        </authorList>
    </citation>
    <scope>NUCLEOTIDE SEQUENCE [LARGE SCALE GENOMIC DNA]</scope>
    <source>
        <strain evidence="9 10">1368</strain>
    </source>
</reference>
<feature type="transmembrane region" description="Helical" evidence="8">
    <location>
        <begin position="60"/>
        <end position="87"/>
    </location>
</feature>
<keyword evidence="7 8" id="KW-0472">Membrane</keyword>
<accession>A0ABR4SIP6</accession>
<evidence type="ECO:0000313" key="10">
    <source>
        <dbReference type="Proteomes" id="UP000030182"/>
    </source>
</evidence>
<evidence type="ECO:0000256" key="4">
    <source>
        <dbReference type="ARBA" id="ARBA00022519"/>
    </source>
</evidence>
<keyword evidence="10" id="KW-1185">Reference proteome</keyword>
<dbReference type="CDD" id="cd06579">
    <property type="entry name" value="TM_PBP1_transp_AraH_like"/>
    <property type="match status" value="1"/>
</dbReference>
<comment type="subcellular location">
    <subcellularLocation>
        <location evidence="1">Cell membrane</location>
        <topology evidence="1">Multi-pass membrane protein</topology>
    </subcellularLocation>
</comment>
<keyword evidence="3" id="KW-1003">Cell membrane</keyword>
<evidence type="ECO:0000256" key="5">
    <source>
        <dbReference type="ARBA" id="ARBA00022692"/>
    </source>
</evidence>
<sequence>MSSVAETQATQSPDRSWLATLLAKRELLLGIVIVVTCIVFALGNPTFLSAAHLFGVGRSAVVVGIMALGVLLVLLTGGIDVSVSAIAVSSMYLTTVTLQVIDFQGTFLVAIALAVLIGAILGLINGVLVAWLKLPSMIVTIGTLTLYRGGLLAFVGTERIRSLPAQMSDFARTQLFTTQSAGRTVSLHASVLILIVLAIVLAFLLHRLWWGRYIYAIGDDEEAAKRMGVKVNLIRTSAFIVSGATAGLAGLFYAAMNRAADPSTFTGLEMTVLAAVVLGGAAVTGGRGSVLGTMLGVLLITVVGSSLVLVGIPAAWQDLFIGAFLLFGVCVPAIRDRRVERRRGMVVTE</sequence>
<evidence type="ECO:0000256" key="3">
    <source>
        <dbReference type="ARBA" id="ARBA00022475"/>
    </source>
</evidence>
<evidence type="ECO:0000256" key="2">
    <source>
        <dbReference type="ARBA" id="ARBA00022448"/>
    </source>
</evidence>
<proteinExistence type="predicted"/>
<feature type="transmembrane region" description="Helical" evidence="8">
    <location>
        <begin position="290"/>
        <end position="309"/>
    </location>
</feature>
<dbReference type="InterPro" id="IPR001851">
    <property type="entry name" value="ABC_transp_permease"/>
</dbReference>
<feature type="transmembrane region" description="Helical" evidence="8">
    <location>
        <begin position="27"/>
        <end position="48"/>
    </location>
</feature>
<keyword evidence="4" id="KW-0997">Cell inner membrane</keyword>
<dbReference type="RefSeq" id="WP_052126761.1">
    <property type="nucleotide sequence ID" value="NZ_KN323183.1"/>
</dbReference>
<feature type="transmembrane region" description="Helical" evidence="8">
    <location>
        <begin position="233"/>
        <end position="253"/>
    </location>
</feature>
<dbReference type="PANTHER" id="PTHR32196">
    <property type="entry name" value="ABC TRANSPORTER PERMEASE PROTEIN YPHD-RELATED-RELATED"/>
    <property type="match status" value="1"/>
</dbReference>
<evidence type="ECO:0000256" key="1">
    <source>
        <dbReference type="ARBA" id="ARBA00004651"/>
    </source>
</evidence>
<evidence type="ECO:0000256" key="7">
    <source>
        <dbReference type="ARBA" id="ARBA00023136"/>
    </source>
</evidence>
<evidence type="ECO:0000256" key="6">
    <source>
        <dbReference type="ARBA" id="ARBA00022989"/>
    </source>
</evidence>
<dbReference type="EMBL" id="JDRS01000022">
    <property type="protein sequence ID" value="KDS92582.1"/>
    <property type="molecule type" value="Genomic_DNA"/>
</dbReference>
<evidence type="ECO:0000256" key="8">
    <source>
        <dbReference type="SAM" id="Phobius"/>
    </source>
</evidence>
<organism evidence="9 10">
    <name type="scientific">Dermabacter hominis 1368</name>
    <dbReference type="NCBI Taxonomy" id="1450519"/>
    <lineage>
        <taxon>Bacteria</taxon>
        <taxon>Bacillati</taxon>
        <taxon>Actinomycetota</taxon>
        <taxon>Actinomycetes</taxon>
        <taxon>Micrococcales</taxon>
        <taxon>Dermabacteraceae</taxon>
        <taxon>Dermabacter</taxon>
    </lineage>
</organism>
<keyword evidence="6 8" id="KW-1133">Transmembrane helix</keyword>
<name>A0ABR4SIP6_9MICO</name>
<feature type="transmembrane region" description="Helical" evidence="8">
    <location>
        <begin position="138"/>
        <end position="157"/>
    </location>
</feature>
<feature type="transmembrane region" description="Helical" evidence="8">
    <location>
        <begin position="315"/>
        <end position="334"/>
    </location>
</feature>
<dbReference type="Proteomes" id="UP000030182">
    <property type="component" value="Unassembled WGS sequence"/>
</dbReference>